<evidence type="ECO:0000259" key="4">
    <source>
        <dbReference type="Pfam" id="PF06452"/>
    </source>
</evidence>
<gene>
    <name evidence="6" type="ORF">EDC03_2080</name>
</gene>
<dbReference type="GO" id="GO:0016052">
    <property type="term" value="P:carbohydrate catabolic process"/>
    <property type="evidence" value="ECO:0007669"/>
    <property type="project" value="InterPro"/>
</dbReference>
<dbReference type="InterPro" id="IPR018905">
    <property type="entry name" value="A-galactase_NEW3"/>
</dbReference>
<evidence type="ECO:0000313" key="7">
    <source>
        <dbReference type="Proteomes" id="UP000276232"/>
    </source>
</evidence>
<dbReference type="Pfam" id="PF10633">
    <property type="entry name" value="NPCBM_assoc"/>
    <property type="match status" value="1"/>
</dbReference>
<evidence type="ECO:0000259" key="5">
    <source>
        <dbReference type="Pfam" id="PF10633"/>
    </source>
</evidence>
<dbReference type="GO" id="GO:0030246">
    <property type="term" value="F:carbohydrate binding"/>
    <property type="evidence" value="ECO:0007669"/>
    <property type="project" value="InterPro"/>
</dbReference>
<proteinExistence type="predicted"/>
<dbReference type="GO" id="GO:0016137">
    <property type="term" value="P:glycoside metabolic process"/>
    <property type="evidence" value="ECO:0007669"/>
    <property type="project" value="UniProtKB-ARBA"/>
</dbReference>
<evidence type="ECO:0000256" key="2">
    <source>
        <dbReference type="SAM" id="MobiDB-lite"/>
    </source>
</evidence>
<feature type="chain" id="PRO_5018015456" evidence="3">
    <location>
        <begin position="38"/>
        <end position="946"/>
    </location>
</feature>
<evidence type="ECO:0000256" key="3">
    <source>
        <dbReference type="SAM" id="SignalP"/>
    </source>
</evidence>
<comment type="caution">
    <text evidence="6">The sequence shown here is derived from an EMBL/GenBank/DDBJ whole genome shotgun (WGS) entry which is preliminary data.</text>
</comment>
<keyword evidence="1" id="KW-0862">Zinc</keyword>
<dbReference type="SUPFAM" id="SSF49344">
    <property type="entry name" value="CBD9-like"/>
    <property type="match status" value="1"/>
</dbReference>
<dbReference type="Pfam" id="PF02585">
    <property type="entry name" value="PIG-L"/>
    <property type="match status" value="1"/>
</dbReference>
<keyword evidence="7" id="KW-1185">Reference proteome</keyword>
<dbReference type="OrthoDB" id="3913894at2"/>
<dbReference type="Gene3D" id="3.40.50.10320">
    <property type="entry name" value="LmbE-like"/>
    <property type="match status" value="1"/>
</dbReference>
<feature type="domain" description="Alpha-galactosidase NEW3" evidence="5">
    <location>
        <begin position="365"/>
        <end position="430"/>
    </location>
</feature>
<name>A0A3N1HJT8_9ACTN</name>
<sequence>MPGRRPTPRTPRRGRSVAGAAAAVLAAGLLAATPAAAGGYPPSGRGAPPDATTSAGAPVDLDVMFVGAHPDDEASLLSTLGQWREDLGVRSGVITVTRGEGGGNAVGTEEGPELGLLREVEERRAVGLGGVENIYNLDEVDFYYTVSAPLTQEVWSGDEAEGAESVLEKVVRVVRTTRPEVLVTMDPAPSPGNHGHHQEAARLAMEAYRLAGDPSVFPDQITEEGLEPFSPGRVLQRGLRGTPATGPSCSTGATQTDPSQTVYGVWAGRTAPDGRTWGAVERDAQRQYVSQGWGVFPDVPADPDALGCDYLTEVAARVPSAVPGSDAAARPDAALQGALVRGEDAAPLGTGLEVRAEGDAWRVVPGGTTEVSVAVRAGEEPLPAASVTLDQPAGWTAAPATTEVGDVAPGEEVVVAATLTAPADAVAGTRVRLGAGLTSGAGGGYAAQVLAVVAPVRGEVAPLPQVAEAEAWAAEVGLPWLQGSVRRVATLPVGGSEVVDVVVTNADDEPQQGSVALDVPEGFTAEDAVGFGPLAPGEQAVVPVTVTSTDPAAPTSADGQYPLVVTTTTADGRTGTTTAALELVPATTVPRTDVPAVVDGVAEEGEHPGEVLDVSRVWEGTACASAADCSATAQVSWHAPGDGSSGDDVLQLLVRVEDDVRGTVLPAADCKRHWRTDSVEIAVDPRGDAENTASTFKLAVLPTTVEGDPCFSRDADNRQGPGEETAPGTEVAVVLDDPSTGSAGYTLEASIPMALLPAAVDPAEMGLDVLVYDSDTQDRTGQTRLGWSTWPGVQGDPYRWGRATLEGYVAPADRPVEPVAPELPRTGLRSVDSPPSIAQAVQDDVALAGGEAATAREAAWLTGARVRRDAVVASVRARGPGELRLWVWDDEAAEVVASRVVEISRSGPSRWWVDLPEGADVGASTRVLAAWTAAGGGTLASEAPLR</sequence>
<dbReference type="InterPro" id="IPR024078">
    <property type="entry name" value="LmbE-like_dom_sf"/>
</dbReference>
<reference evidence="6 7" key="1">
    <citation type="journal article" date="2015" name="Stand. Genomic Sci.">
        <title>Genomic Encyclopedia of Bacterial and Archaeal Type Strains, Phase III: the genomes of soil and plant-associated and newly described type strains.</title>
        <authorList>
            <person name="Whitman W.B."/>
            <person name="Woyke T."/>
            <person name="Klenk H.P."/>
            <person name="Zhou Y."/>
            <person name="Lilburn T.G."/>
            <person name="Beck B.J."/>
            <person name="De Vos P."/>
            <person name="Vandamme P."/>
            <person name="Eisen J.A."/>
            <person name="Garrity G."/>
            <person name="Hugenholtz P."/>
            <person name="Kyrpides N.C."/>
        </authorList>
    </citation>
    <scope>NUCLEOTIDE SEQUENCE [LARGE SCALE GENOMIC DNA]</scope>
    <source>
        <strain evidence="6 7">CECT 7306</strain>
    </source>
</reference>
<dbReference type="AlphaFoldDB" id="A0A3N1HJT8"/>
<feature type="signal peptide" evidence="3">
    <location>
        <begin position="1"/>
        <end position="37"/>
    </location>
</feature>
<dbReference type="InterPro" id="IPR010502">
    <property type="entry name" value="Carb-bd_dom_fam9"/>
</dbReference>
<protein>
    <submittedName>
        <fullName evidence="6">Alpha-galactosidase-like protein</fullName>
    </submittedName>
</protein>
<dbReference type="InParanoid" id="A0A3N1HJT8"/>
<evidence type="ECO:0000256" key="1">
    <source>
        <dbReference type="ARBA" id="ARBA00022833"/>
    </source>
</evidence>
<dbReference type="InterPro" id="IPR003737">
    <property type="entry name" value="GlcNAc_PI_deacetylase-related"/>
</dbReference>
<feature type="domain" description="Carbohydrate-binding" evidence="4">
    <location>
        <begin position="598"/>
        <end position="807"/>
    </location>
</feature>
<keyword evidence="3" id="KW-0732">Signal</keyword>
<dbReference type="Gene3D" id="2.60.40.1190">
    <property type="match status" value="1"/>
</dbReference>
<evidence type="ECO:0000313" key="6">
    <source>
        <dbReference type="EMBL" id="ROP42793.1"/>
    </source>
</evidence>
<dbReference type="RefSeq" id="WP_123380186.1">
    <property type="nucleotide sequence ID" value="NZ_RJKN01000005.1"/>
</dbReference>
<dbReference type="Proteomes" id="UP000276232">
    <property type="component" value="Unassembled WGS sequence"/>
</dbReference>
<accession>A0A3N1HJT8</accession>
<organism evidence="6 7">
    <name type="scientific">Pseudokineococcus lusitanus</name>
    <dbReference type="NCBI Taxonomy" id="763993"/>
    <lineage>
        <taxon>Bacteria</taxon>
        <taxon>Bacillati</taxon>
        <taxon>Actinomycetota</taxon>
        <taxon>Actinomycetes</taxon>
        <taxon>Kineosporiales</taxon>
        <taxon>Kineosporiaceae</taxon>
        <taxon>Pseudokineococcus</taxon>
    </lineage>
</organism>
<dbReference type="SUPFAM" id="SSF102588">
    <property type="entry name" value="LmbE-like"/>
    <property type="match status" value="1"/>
</dbReference>
<dbReference type="GO" id="GO:0004553">
    <property type="term" value="F:hydrolase activity, hydrolyzing O-glycosyl compounds"/>
    <property type="evidence" value="ECO:0007669"/>
    <property type="project" value="InterPro"/>
</dbReference>
<feature type="compositionally biased region" description="Low complexity" evidence="2">
    <location>
        <begin position="35"/>
        <end position="49"/>
    </location>
</feature>
<dbReference type="Pfam" id="PF06452">
    <property type="entry name" value="CBM9_1"/>
    <property type="match status" value="1"/>
</dbReference>
<dbReference type="EMBL" id="RJKN01000005">
    <property type="protein sequence ID" value="ROP42793.1"/>
    <property type="molecule type" value="Genomic_DNA"/>
</dbReference>
<feature type="region of interest" description="Disordered" evidence="2">
    <location>
        <begin position="35"/>
        <end position="55"/>
    </location>
</feature>